<proteinExistence type="predicted"/>
<dbReference type="SMART" id="SM00530">
    <property type="entry name" value="HTH_XRE"/>
    <property type="match status" value="1"/>
</dbReference>
<dbReference type="GO" id="GO:0003700">
    <property type="term" value="F:DNA-binding transcription factor activity"/>
    <property type="evidence" value="ECO:0007669"/>
    <property type="project" value="TreeGrafter"/>
</dbReference>
<dbReference type="PANTHER" id="PTHR46797:SF1">
    <property type="entry name" value="METHYLPHOSPHONATE SYNTHASE"/>
    <property type="match status" value="1"/>
</dbReference>
<keyword evidence="4" id="KW-1185">Reference proteome</keyword>
<dbReference type="InterPro" id="IPR001387">
    <property type="entry name" value="Cro/C1-type_HTH"/>
</dbReference>
<keyword evidence="1" id="KW-0238">DNA-binding</keyword>
<reference evidence="4" key="1">
    <citation type="submission" date="2016-10" db="EMBL/GenBank/DDBJ databases">
        <authorList>
            <person name="Varghese N."/>
            <person name="Submissions S."/>
        </authorList>
    </citation>
    <scope>NUCLEOTIDE SEQUENCE [LARGE SCALE GENOMIC DNA]</scope>
    <source>
        <strain evidence="4">CGMCC 1.8946</strain>
    </source>
</reference>
<dbReference type="AlphaFoldDB" id="A0A1G4SIG4"/>
<dbReference type="InterPro" id="IPR010982">
    <property type="entry name" value="Lambda_DNA-bd_dom_sf"/>
</dbReference>
<evidence type="ECO:0000313" key="3">
    <source>
        <dbReference type="EMBL" id="SCW68858.1"/>
    </source>
</evidence>
<dbReference type="Gene3D" id="1.10.260.40">
    <property type="entry name" value="lambda repressor-like DNA-binding domains"/>
    <property type="match status" value="1"/>
</dbReference>
<dbReference type="Proteomes" id="UP000198601">
    <property type="component" value="Unassembled WGS sequence"/>
</dbReference>
<accession>A0A1G4SIG4</accession>
<dbReference type="GO" id="GO:0003677">
    <property type="term" value="F:DNA binding"/>
    <property type="evidence" value="ECO:0007669"/>
    <property type="project" value="UniProtKB-KW"/>
</dbReference>
<evidence type="ECO:0000259" key="2">
    <source>
        <dbReference type="PROSITE" id="PS50943"/>
    </source>
</evidence>
<name>A0A1G4SIG4_9BACL</name>
<organism evidence="3 4">
    <name type="scientific">Paenibacillus tianmuensis</name>
    <dbReference type="NCBI Taxonomy" id="624147"/>
    <lineage>
        <taxon>Bacteria</taxon>
        <taxon>Bacillati</taxon>
        <taxon>Bacillota</taxon>
        <taxon>Bacilli</taxon>
        <taxon>Bacillales</taxon>
        <taxon>Paenibacillaceae</taxon>
        <taxon>Paenibacillus</taxon>
    </lineage>
</organism>
<sequence length="129" mass="15194">MLFLYKLTKIKVELNLDNFTSVGERIKSIRKHHKLTQIEFAQSLEIAQGTLSEIESGKAKPSFEMLVLLADKFLVDMNWLVFNRETELHLGLQNDELLLLENYRNLEQIAKDELIDFSNLKLLRYQRKL</sequence>
<protein>
    <submittedName>
        <fullName evidence="3">Helix-turn-helix domain-containing protein</fullName>
    </submittedName>
</protein>
<dbReference type="EMBL" id="FMTT01000029">
    <property type="protein sequence ID" value="SCW68858.1"/>
    <property type="molecule type" value="Genomic_DNA"/>
</dbReference>
<dbReference type="PANTHER" id="PTHR46797">
    <property type="entry name" value="HTH-TYPE TRANSCRIPTIONAL REGULATOR"/>
    <property type="match status" value="1"/>
</dbReference>
<feature type="domain" description="HTH cro/C1-type" evidence="2">
    <location>
        <begin position="26"/>
        <end position="80"/>
    </location>
</feature>
<dbReference type="Pfam" id="PF01381">
    <property type="entry name" value="HTH_3"/>
    <property type="match status" value="1"/>
</dbReference>
<dbReference type="STRING" id="624147.SAMN04487970_102918"/>
<gene>
    <name evidence="3" type="ORF">SAMN04487970_102918</name>
</gene>
<evidence type="ECO:0000313" key="4">
    <source>
        <dbReference type="Proteomes" id="UP000198601"/>
    </source>
</evidence>
<dbReference type="GO" id="GO:0005829">
    <property type="term" value="C:cytosol"/>
    <property type="evidence" value="ECO:0007669"/>
    <property type="project" value="TreeGrafter"/>
</dbReference>
<dbReference type="SUPFAM" id="SSF47413">
    <property type="entry name" value="lambda repressor-like DNA-binding domains"/>
    <property type="match status" value="1"/>
</dbReference>
<dbReference type="InterPro" id="IPR050807">
    <property type="entry name" value="TransReg_Diox_bact_type"/>
</dbReference>
<evidence type="ECO:0000256" key="1">
    <source>
        <dbReference type="ARBA" id="ARBA00023125"/>
    </source>
</evidence>
<dbReference type="PROSITE" id="PS50943">
    <property type="entry name" value="HTH_CROC1"/>
    <property type="match status" value="1"/>
</dbReference>
<dbReference type="OrthoDB" id="2003870at2"/>
<dbReference type="CDD" id="cd00093">
    <property type="entry name" value="HTH_XRE"/>
    <property type="match status" value="1"/>
</dbReference>